<sequence>MKNLLNSVLPILLILVCLTGFQSDKSLSGAQGIQWLTIEQAYAKTKTEPRKILIDVYTDWCGWCKVMDRETFRNKAVIDYVSKKYYAVKLDAEQKQPITLDNTKFEFIAEGGRGIHQLALALTNNQPSFPTTVFLDEKFQMIQPLPGYLKAKEYHQVITFIGDGYYKKEAFEIYKSKTYNAIYASK</sequence>
<dbReference type="InterPro" id="IPR017937">
    <property type="entry name" value="Thioredoxin_CS"/>
</dbReference>
<organism evidence="4 5">
    <name type="scientific">Dyadobacter sediminis</name>
    <dbReference type="NCBI Taxonomy" id="1493691"/>
    <lineage>
        <taxon>Bacteria</taxon>
        <taxon>Pseudomonadati</taxon>
        <taxon>Bacteroidota</taxon>
        <taxon>Cytophagia</taxon>
        <taxon>Cytophagales</taxon>
        <taxon>Spirosomataceae</taxon>
        <taxon>Dyadobacter</taxon>
    </lineage>
</organism>
<dbReference type="InterPro" id="IPR036249">
    <property type="entry name" value="Thioredoxin-like_sf"/>
</dbReference>
<accession>A0A5R9K705</accession>
<dbReference type="SUPFAM" id="SSF52833">
    <property type="entry name" value="Thioredoxin-like"/>
    <property type="match status" value="1"/>
</dbReference>
<dbReference type="InterPro" id="IPR051099">
    <property type="entry name" value="AGR/TXD"/>
</dbReference>
<dbReference type="PANTHER" id="PTHR15337">
    <property type="entry name" value="ANTERIOR GRADIENT PROTEIN-RELATED"/>
    <property type="match status" value="1"/>
</dbReference>
<feature type="domain" description="Spermatogenesis-associated protein 20-like TRX" evidence="3">
    <location>
        <begin position="32"/>
        <end position="138"/>
    </location>
</feature>
<dbReference type="RefSeq" id="WP_138283608.1">
    <property type="nucleotide sequence ID" value="NZ_BMGE01000004.1"/>
</dbReference>
<keyword evidence="5" id="KW-1185">Reference proteome</keyword>
<dbReference type="EMBL" id="VCEI01000030">
    <property type="protein sequence ID" value="TLU89548.1"/>
    <property type="molecule type" value="Genomic_DNA"/>
</dbReference>
<name>A0A5R9K705_9BACT</name>
<keyword evidence="1" id="KW-0732">Signal</keyword>
<comment type="caution">
    <text evidence="4">The sequence shown here is derived from an EMBL/GenBank/DDBJ whole genome shotgun (WGS) entry which is preliminary data.</text>
</comment>
<dbReference type="Proteomes" id="UP000309788">
    <property type="component" value="Unassembled WGS sequence"/>
</dbReference>
<dbReference type="PANTHER" id="PTHR15337:SF11">
    <property type="entry name" value="THIOREDOXIN DOMAIN-CONTAINING PROTEIN"/>
    <property type="match status" value="1"/>
</dbReference>
<gene>
    <name evidence="4" type="ORF">FEM55_22685</name>
</gene>
<evidence type="ECO:0000256" key="1">
    <source>
        <dbReference type="ARBA" id="ARBA00022729"/>
    </source>
</evidence>
<dbReference type="OrthoDB" id="9811036at2"/>
<evidence type="ECO:0000259" key="3">
    <source>
        <dbReference type="Pfam" id="PF03190"/>
    </source>
</evidence>
<proteinExistence type="predicted"/>
<dbReference type="AlphaFoldDB" id="A0A5R9K705"/>
<reference evidence="4 5" key="1">
    <citation type="submission" date="2019-05" db="EMBL/GenBank/DDBJ databases">
        <authorList>
            <person name="Qu J.-H."/>
        </authorList>
    </citation>
    <scope>NUCLEOTIDE SEQUENCE [LARGE SCALE GENOMIC DNA]</scope>
    <source>
        <strain evidence="4 5">Z12</strain>
    </source>
</reference>
<evidence type="ECO:0000256" key="2">
    <source>
        <dbReference type="ARBA" id="ARBA00023284"/>
    </source>
</evidence>
<dbReference type="Pfam" id="PF03190">
    <property type="entry name" value="Thioredox_DsbH"/>
    <property type="match status" value="1"/>
</dbReference>
<dbReference type="InterPro" id="IPR004879">
    <property type="entry name" value="Ssp411-like_TRX"/>
</dbReference>
<dbReference type="PROSITE" id="PS00194">
    <property type="entry name" value="THIOREDOXIN_1"/>
    <property type="match status" value="1"/>
</dbReference>
<dbReference type="Gene3D" id="3.40.30.10">
    <property type="entry name" value="Glutaredoxin"/>
    <property type="match status" value="1"/>
</dbReference>
<protein>
    <submittedName>
        <fullName evidence="4">DUF255 domain-containing protein</fullName>
    </submittedName>
</protein>
<keyword evidence="2" id="KW-0676">Redox-active center</keyword>
<evidence type="ECO:0000313" key="5">
    <source>
        <dbReference type="Proteomes" id="UP000309788"/>
    </source>
</evidence>
<evidence type="ECO:0000313" key="4">
    <source>
        <dbReference type="EMBL" id="TLU89548.1"/>
    </source>
</evidence>